<dbReference type="InterPro" id="IPR018712">
    <property type="entry name" value="Tle1-like_cat"/>
</dbReference>
<reference evidence="3 4" key="1">
    <citation type="submission" date="2024-03" db="EMBL/GenBank/DDBJ databases">
        <title>Novel species of the genus Variovorax.</title>
        <authorList>
            <person name="Liu Q."/>
            <person name="Xin Y.-H."/>
        </authorList>
    </citation>
    <scope>NUCLEOTIDE SEQUENCE [LARGE SCALE GENOMIC DNA]</scope>
    <source>
        <strain evidence="3 4">KACC 18900</strain>
    </source>
</reference>
<proteinExistence type="predicted"/>
<dbReference type="PANTHER" id="PTHR33840:SF1">
    <property type="entry name" value="TLE1 PHOSPHOLIPASE DOMAIN-CONTAINING PROTEIN"/>
    <property type="match status" value="1"/>
</dbReference>
<dbReference type="SUPFAM" id="SSF53474">
    <property type="entry name" value="alpha/beta-Hydrolases"/>
    <property type="match status" value="1"/>
</dbReference>
<evidence type="ECO:0000313" key="3">
    <source>
        <dbReference type="EMBL" id="MEJ8851545.1"/>
    </source>
</evidence>
<dbReference type="PANTHER" id="PTHR33840">
    <property type="match status" value="1"/>
</dbReference>
<feature type="transmembrane region" description="Helical" evidence="1">
    <location>
        <begin position="519"/>
        <end position="548"/>
    </location>
</feature>
<comment type="caution">
    <text evidence="3">The sequence shown here is derived from an EMBL/GenBank/DDBJ whole genome shotgun (WGS) entry which is preliminary data.</text>
</comment>
<organism evidence="3 4">
    <name type="scientific">Variovorax rhizosphaerae</name>
    <dbReference type="NCBI Taxonomy" id="1836200"/>
    <lineage>
        <taxon>Bacteria</taxon>
        <taxon>Pseudomonadati</taxon>
        <taxon>Pseudomonadota</taxon>
        <taxon>Betaproteobacteria</taxon>
        <taxon>Burkholderiales</taxon>
        <taxon>Comamonadaceae</taxon>
        <taxon>Variovorax</taxon>
    </lineage>
</organism>
<feature type="domain" description="T6SS Phospholipase effector Tle1-like catalytic" evidence="2">
    <location>
        <begin position="8"/>
        <end position="308"/>
    </location>
</feature>
<dbReference type="Pfam" id="PF09994">
    <property type="entry name" value="T6SS_Tle1-like_cat"/>
    <property type="match status" value="1"/>
</dbReference>
<dbReference type="EMBL" id="JBBKZT010000024">
    <property type="protein sequence ID" value="MEJ8851545.1"/>
    <property type="molecule type" value="Genomic_DNA"/>
</dbReference>
<evidence type="ECO:0000256" key="1">
    <source>
        <dbReference type="SAM" id="Phobius"/>
    </source>
</evidence>
<feature type="transmembrane region" description="Helical" evidence="1">
    <location>
        <begin position="483"/>
        <end position="507"/>
    </location>
</feature>
<gene>
    <name evidence="3" type="ORF">WKW82_33245</name>
</gene>
<keyword evidence="1" id="KW-0472">Membrane</keyword>
<name>A0ABU8WVK0_9BURK</name>
<dbReference type="InterPro" id="IPR029058">
    <property type="entry name" value="AB_hydrolase_fold"/>
</dbReference>
<protein>
    <submittedName>
        <fullName evidence="3">DUF2235 domain-containing protein</fullName>
    </submittedName>
</protein>
<evidence type="ECO:0000259" key="2">
    <source>
        <dbReference type="Pfam" id="PF09994"/>
    </source>
</evidence>
<dbReference type="RefSeq" id="WP_340347210.1">
    <property type="nucleotide sequence ID" value="NZ_JBBKZT010000024.1"/>
</dbReference>
<sequence length="574" mass="62771">MNAAARPRDIILFCDGTNNTLTGGKNDTNVLKLYQHMRATRNPDQILYYDPGVGSPDGLPGVGLDVLSRKWERISGLASGHGVYENIREGYAFLMAHWQPGDRIWLFGFSRGAFTARAISGMVNLFGLIEARHVSILDTLMRVYFSPPPPKEGERIKGMRRWRKALGLKPDRPDRVTRNAVAEQIQTEFTSDAGACATVHFVGVWDTVESVGFPLLGSVTITSTTSTNGKRISHVRHALSLDEHRMTFMPRLYEQVNTGYFPVARKEDGTEGSVRQIWFKGVHSDVGGGYATCEAGLSNITLAWMVDEAIPCGLRCEPCVAQADVLAHDMTYAVPWWALAGLCVRDVPELTRKIREPQVEHSSVAGVGAHGASIWQERRSRLPVGVATLGAALAVAWQAWLLGSLSRVCELAVAQLQFLWVLLVPSMPGLAARLGDARIGSAIAVDLLLIACYAYVLARAFAWAFHRLAGPNHVDQRAPWWQLLGVAPLVCVLADLFENALTLWVMGWSAPEFSFPQQLVLTVLGLASASKFVAGGLSILFVAAALVWGPRRSRVRHRSAVDAAAFATTVKSPR</sequence>
<keyword evidence="4" id="KW-1185">Reference proteome</keyword>
<evidence type="ECO:0000313" key="4">
    <source>
        <dbReference type="Proteomes" id="UP001385892"/>
    </source>
</evidence>
<keyword evidence="1" id="KW-1133">Transmembrane helix</keyword>
<feature type="transmembrane region" description="Helical" evidence="1">
    <location>
        <begin position="439"/>
        <end position="462"/>
    </location>
</feature>
<keyword evidence="1" id="KW-0812">Transmembrane</keyword>
<dbReference type="Proteomes" id="UP001385892">
    <property type="component" value="Unassembled WGS sequence"/>
</dbReference>
<accession>A0ABU8WVK0</accession>